<reference evidence="1" key="2">
    <citation type="journal article" date="2015" name="Data Brief">
        <title>Shoot transcriptome of the giant reed, Arundo donax.</title>
        <authorList>
            <person name="Barrero R.A."/>
            <person name="Guerrero F.D."/>
            <person name="Moolhuijzen P."/>
            <person name="Goolsby J.A."/>
            <person name="Tidwell J."/>
            <person name="Bellgard S.E."/>
            <person name="Bellgard M.I."/>
        </authorList>
    </citation>
    <scope>NUCLEOTIDE SEQUENCE</scope>
    <source>
        <tissue evidence="1">Shoot tissue taken approximately 20 cm above the soil surface</tissue>
    </source>
</reference>
<name>A0A0A8ZJB4_ARUDO</name>
<evidence type="ECO:0000313" key="1">
    <source>
        <dbReference type="EMBL" id="JAD34947.1"/>
    </source>
</evidence>
<dbReference type="EMBL" id="GBRH01262948">
    <property type="protein sequence ID" value="JAD34947.1"/>
    <property type="molecule type" value="Transcribed_RNA"/>
</dbReference>
<sequence length="46" mass="5038">MTDNAIYTCMISELAYYMVGGIHQEPVRGDILSVNVLCSSIPESCL</sequence>
<protein>
    <submittedName>
        <fullName evidence="1">Uncharacterized protein</fullName>
    </submittedName>
</protein>
<reference evidence="1" key="1">
    <citation type="submission" date="2014-09" db="EMBL/GenBank/DDBJ databases">
        <authorList>
            <person name="Magalhaes I.L.F."/>
            <person name="Oliveira U."/>
            <person name="Santos F.R."/>
            <person name="Vidigal T.H.D.A."/>
            <person name="Brescovit A.D."/>
            <person name="Santos A.J."/>
        </authorList>
    </citation>
    <scope>NUCLEOTIDE SEQUENCE</scope>
    <source>
        <tissue evidence="1">Shoot tissue taken approximately 20 cm above the soil surface</tissue>
    </source>
</reference>
<organism evidence="1">
    <name type="scientific">Arundo donax</name>
    <name type="common">Giant reed</name>
    <name type="synonym">Donax arundinaceus</name>
    <dbReference type="NCBI Taxonomy" id="35708"/>
    <lineage>
        <taxon>Eukaryota</taxon>
        <taxon>Viridiplantae</taxon>
        <taxon>Streptophyta</taxon>
        <taxon>Embryophyta</taxon>
        <taxon>Tracheophyta</taxon>
        <taxon>Spermatophyta</taxon>
        <taxon>Magnoliopsida</taxon>
        <taxon>Liliopsida</taxon>
        <taxon>Poales</taxon>
        <taxon>Poaceae</taxon>
        <taxon>PACMAD clade</taxon>
        <taxon>Arundinoideae</taxon>
        <taxon>Arundineae</taxon>
        <taxon>Arundo</taxon>
    </lineage>
</organism>
<accession>A0A0A8ZJB4</accession>
<proteinExistence type="predicted"/>
<dbReference type="AlphaFoldDB" id="A0A0A8ZJB4"/>